<evidence type="ECO:0000259" key="13">
    <source>
        <dbReference type="PROSITE" id="PS51195"/>
    </source>
</evidence>
<evidence type="ECO:0000256" key="5">
    <source>
        <dbReference type="ARBA" id="ARBA00022806"/>
    </source>
</evidence>
<dbReference type="InterPro" id="IPR011545">
    <property type="entry name" value="DEAD/DEAH_box_helicase_dom"/>
</dbReference>
<dbReference type="CDD" id="cd18787">
    <property type="entry name" value="SF2_C_DEAD"/>
    <property type="match status" value="1"/>
</dbReference>
<comment type="similarity">
    <text evidence="8">Belongs to the DEAD box helicase family. DECD subfamily.</text>
</comment>
<evidence type="ECO:0000256" key="3">
    <source>
        <dbReference type="ARBA" id="ARBA00022741"/>
    </source>
</evidence>
<feature type="domain" description="Helicase C-terminal" evidence="12">
    <location>
        <begin position="278"/>
        <end position="423"/>
    </location>
</feature>
<evidence type="ECO:0000256" key="10">
    <source>
        <dbReference type="SAM" id="MobiDB-lite"/>
    </source>
</evidence>
<dbReference type="GO" id="GO:0016787">
    <property type="term" value="F:hydrolase activity"/>
    <property type="evidence" value="ECO:0007669"/>
    <property type="project" value="UniProtKB-KW"/>
</dbReference>
<dbReference type="Pfam" id="PF00271">
    <property type="entry name" value="Helicase_C"/>
    <property type="match status" value="1"/>
</dbReference>
<dbReference type="InterPro" id="IPR014014">
    <property type="entry name" value="RNA_helicase_DEAD_Q_motif"/>
</dbReference>
<dbReference type="InterPro" id="IPR027417">
    <property type="entry name" value="P-loop_NTPase"/>
</dbReference>
<evidence type="ECO:0000259" key="12">
    <source>
        <dbReference type="PROSITE" id="PS51194"/>
    </source>
</evidence>
<feature type="compositionally biased region" description="Polar residues" evidence="10">
    <location>
        <begin position="20"/>
        <end position="32"/>
    </location>
</feature>
<evidence type="ECO:0000259" key="11">
    <source>
        <dbReference type="PROSITE" id="PS51192"/>
    </source>
</evidence>
<keyword evidence="15" id="KW-1185">Reference proteome</keyword>
<dbReference type="SUPFAM" id="SSF52540">
    <property type="entry name" value="P-loop containing nucleoside triphosphate hydrolases"/>
    <property type="match status" value="1"/>
</dbReference>
<evidence type="ECO:0000256" key="1">
    <source>
        <dbReference type="ARBA" id="ARBA00004123"/>
    </source>
</evidence>
<dbReference type="EC" id="3.6.4.13" evidence="2"/>
<gene>
    <name evidence="14" type="ORF">GNI_024220</name>
</gene>
<dbReference type="FunFam" id="3.40.50.300:FF:000111">
    <property type="entry name" value="DEAD-box ATP-dependent RNA helicase"/>
    <property type="match status" value="1"/>
</dbReference>
<sequence length="447" mass="50524">MSLAQEAALVDYREDEDETQQGASGDGKQQQASGNYVAVETAGFRDFYLKPQLIRALGDAGFEHPSEVQHEAIPHAITGVDLLCQAKSGMGKTAVFVLSVLHQLDEEKLENAVYCLVIAHARELAFQIKNEFERFRKHMKSIRCDVFYGGVPITKNVEILSNNDTIPHIVIATPGRLLALIKKEYLKTNMVQFFVLDECDKCLEKLDMRKDVQDIFTRTPRSKQVMMLTATLDKDMKDVCKRFMQNPIEVIVDDEAKLTLHGLLQFYVKLTESQKNRTLSDLLDRLEFNQVIIFVRSVSRAVALDNLLNECSFPSIAIHGGLTQQERIEAYQKFKNFEKRLMVATDLFGRGIDIERVNIVINYDMPESTDAYLHRVGRAGRFGTKGLAITFVASEEDSLMLNEVQARFEAKVDEMPDTIDSSQYSNLTASSSPLLTYTPPLLIYTLS</sequence>
<dbReference type="InterPro" id="IPR001650">
    <property type="entry name" value="Helicase_C-like"/>
</dbReference>
<accession>A0A023BBH8</accession>
<keyword evidence="5 14" id="KW-0347">Helicase</keyword>
<dbReference type="CDD" id="cd17950">
    <property type="entry name" value="DEADc_DDX39"/>
    <property type="match status" value="1"/>
</dbReference>
<dbReference type="GO" id="GO:0005634">
    <property type="term" value="C:nucleus"/>
    <property type="evidence" value="ECO:0007669"/>
    <property type="project" value="UniProtKB-SubCell"/>
</dbReference>
<feature type="region of interest" description="Disordered" evidence="10">
    <location>
        <begin position="1"/>
        <end position="32"/>
    </location>
</feature>
<evidence type="ECO:0000256" key="8">
    <source>
        <dbReference type="ARBA" id="ARBA00038213"/>
    </source>
</evidence>
<keyword evidence="6" id="KW-0067">ATP-binding</keyword>
<dbReference type="InterPro" id="IPR014001">
    <property type="entry name" value="Helicase_ATP-bd"/>
</dbReference>
<keyword evidence="4" id="KW-0378">Hydrolase</keyword>
<dbReference type="GO" id="GO:0003724">
    <property type="term" value="F:RNA helicase activity"/>
    <property type="evidence" value="ECO:0007669"/>
    <property type="project" value="UniProtKB-EC"/>
</dbReference>
<feature type="domain" description="DEAD-box RNA helicase Q" evidence="13">
    <location>
        <begin position="42"/>
        <end position="70"/>
    </location>
</feature>
<name>A0A023BBH8_GRENI</name>
<dbReference type="PANTHER" id="PTHR47958">
    <property type="entry name" value="ATP-DEPENDENT RNA HELICASE DBP3"/>
    <property type="match status" value="1"/>
</dbReference>
<dbReference type="GeneID" id="22911108"/>
<dbReference type="SMART" id="SM00490">
    <property type="entry name" value="HELICc"/>
    <property type="match status" value="1"/>
</dbReference>
<evidence type="ECO:0000313" key="15">
    <source>
        <dbReference type="Proteomes" id="UP000019763"/>
    </source>
</evidence>
<evidence type="ECO:0000313" key="14">
    <source>
        <dbReference type="EMBL" id="EZG79806.1"/>
    </source>
</evidence>
<feature type="domain" description="Helicase ATP-binding" evidence="11">
    <location>
        <begin position="73"/>
        <end position="250"/>
    </location>
</feature>
<dbReference type="AlphaFoldDB" id="A0A023BBH8"/>
<dbReference type="SMART" id="SM00487">
    <property type="entry name" value="DEXDc"/>
    <property type="match status" value="1"/>
</dbReference>
<keyword evidence="7" id="KW-0539">Nucleus</keyword>
<dbReference type="OMA" id="YAHVEPK"/>
<dbReference type="VEuPathDB" id="CryptoDB:GNI_024220"/>
<keyword evidence="3" id="KW-0547">Nucleotide-binding</keyword>
<dbReference type="RefSeq" id="XP_011134380.1">
    <property type="nucleotide sequence ID" value="XM_011136078.1"/>
</dbReference>
<feature type="short sequence motif" description="Q motif" evidence="9">
    <location>
        <begin position="42"/>
        <end position="70"/>
    </location>
</feature>
<dbReference type="OrthoDB" id="10265785at2759"/>
<dbReference type="PROSITE" id="PS51192">
    <property type="entry name" value="HELICASE_ATP_BIND_1"/>
    <property type="match status" value="1"/>
</dbReference>
<evidence type="ECO:0000256" key="7">
    <source>
        <dbReference type="ARBA" id="ARBA00023242"/>
    </source>
</evidence>
<comment type="subcellular location">
    <subcellularLocation>
        <location evidence="1">Nucleus</location>
    </subcellularLocation>
</comment>
<evidence type="ECO:0000256" key="4">
    <source>
        <dbReference type="ARBA" id="ARBA00022801"/>
    </source>
</evidence>
<evidence type="ECO:0000256" key="2">
    <source>
        <dbReference type="ARBA" id="ARBA00012552"/>
    </source>
</evidence>
<dbReference type="Pfam" id="PF00270">
    <property type="entry name" value="DEAD"/>
    <property type="match status" value="1"/>
</dbReference>
<evidence type="ECO:0000256" key="6">
    <source>
        <dbReference type="ARBA" id="ARBA00022840"/>
    </source>
</evidence>
<comment type="caution">
    <text evidence="14">The sequence shown here is derived from an EMBL/GenBank/DDBJ whole genome shotgun (WGS) entry which is preliminary data.</text>
</comment>
<dbReference type="GO" id="GO:0003676">
    <property type="term" value="F:nucleic acid binding"/>
    <property type="evidence" value="ECO:0007669"/>
    <property type="project" value="InterPro"/>
</dbReference>
<dbReference type="GO" id="GO:0005524">
    <property type="term" value="F:ATP binding"/>
    <property type="evidence" value="ECO:0007669"/>
    <property type="project" value="UniProtKB-KW"/>
</dbReference>
<organism evidence="14 15">
    <name type="scientific">Gregarina niphandrodes</name>
    <name type="common">Septate eugregarine</name>
    <dbReference type="NCBI Taxonomy" id="110365"/>
    <lineage>
        <taxon>Eukaryota</taxon>
        <taxon>Sar</taxon>
        <taxon>Alveolata</taxon>
        <taxon>Apicomplexa</taxon>
        <taxon>Conoidasida</taxon>
        <taxon>Gregarinasina</taxon>
        <taxon>Eugregarinorida</taxon>
        <taxon>Gregarinidae</taxon>
        <taxon>Gregarina</taxon>
    </lineage>
</organism>
<dbReference type="EMBL" id="AFNH02000179">
    <property type="protein sequence ID" value="EZG79806.1"/>
    <property type="molecule type" value="Genomic_DNA"/>
</dbReference>
<reference evidence="14" key="1">
    <citation type="submission" date="2013-12" db="EMBL/GenBank/DDBJ databases">
        <authorList>
            <person name="Omoto C.K."/>
            <person name="Sibley D."/>
            <person name="Venepally P."/>
            <person name="Hadjithomas M."/>
            <person name="Karamycheva S."/>
            <person name="Brunk B."/>
            <person name="Roos D."/>
            <person name="Caler E."/>
            <person name="Lorenzi H."/>
        </authorList>
    </citation>
    <scope>NUCLEOTIDE SEQUENCE</scope>
</reference>
<protein>
    <recommendedName>
        <fullName evidence="2">RNA helicase</fullName>
        <ecNumber evidence="2">3.6.4.13</ecNumber>
    </recommendedName>
</protein>
<evidence type="ECO:0000256" key="9">
    <source>
        <dbReference type="PROSITE-ProRule" id="PRU00552"/>
    </source>
</evidence>
<dbReference type="PROSITE" id="PS51194">
    <property type="entry name" value="HELICASE_CTER"/>
    <property type="match status" value="1"/>
</dbReference>
<dbReference type="eggNOG" id="KOG0329">
    <property type="taxonomic scope" value="Eukaryota"/>
</dbReference>
<dbReference type="PROSITE" id="PS51195">
    <property type="entry name" value="Q_MOTIF"/>
    <property type="match status" value="1"/>
</dbReference>
<proteinExistence type="inferred from homology"/>
<dbReference type="Gene3D" id="3.40.50.300">
    <property type="entry name" value="P-loop containing nucleotide triphosphate hydrolases"/>
    <property type="match status" value="2"/>
</dbReference>
<dbReference type="Proteomes" id="UP000019763">
    <property type="component" value="Unassembled WGS sequence"/>
</dbReference>